<dbReference type="EMBL" id="CM043790">
    <property type="protein sequence ID" value="KAI4825490.1"/>
    <property type="molecule type" value="Genomic_DNA"/>
</dbReference>
<dbReference type="Proteomes" id="UP001057452">
    <property type="component" value="Chromosome 6"/>
</dbReference>
<organism evidence="1 2">
    <name type="scientific">Chaenocephalus aceratus</name>
    <name type="common">Blackfin icefish</name>
    <name type="synonym">Chaenichthys aceratus</name>
    <dbReference type="NCBI Taxonomy" id="36190"/>
    <lineage>
        <taxon>Eukaryota</taxon>
        <taxon>Metazoa</taxon>
        <taxon>Chordata</taxon>
        <taxon>Craniata</taxon>
        <taxon>Vertebrata</taxon>
        <taxon>Euteleostomi</taxon>
        <taxon>Actinopterygii</taxon>
        <taxon>Neopterygii</taxon>
        <taxon>Teleostei</taxon>
        <taxon>Neoteleostei</taxon>
        <taxon>Acanthomorphata</taxon>
        <taxon>Eupercaria</taxon>
        <taxon>Perciformes</taxon>
        <taxon>Notothenioidei</taxon>
        <taxon>Channichthyidae</taxon>
        <taxon>Chaenocephalus</taxon>
    </lineage>
</organism>
<sequence>MKSTFNPVRRNGGVEERSGWGEEAEGSVVMGGEEEEWRNKRQQGAATTVYCAVAPELEGLGGMYFNNCFRCLPSSQAEDQSSAASLWEAERAPGGRRMNPAGATTALTSHTCGVTPSERVCVFLEA</sequence>
<gene>
    <name evidence="1" type="ORF">KUCAC02_021170</name>
</gene>
<accession>A0ACB9XFM0</accession>
<comment type="caution">
    <text evidence="1">The sequence shown here is derived from an EMBL/GenBank/DDBJ whole genome shotgun (WGS) entry which is preliminary data.</text>
</comment>
<evidence type="ECO:0000313" key="1">
    <source>
        <dbReference type="EMBL" id="KAI4825490.1"/>
    </source>
</evidence>
<protein>
    <submittedName>
        <fullName evidence="1">Uncharacterized protein</fullName>
    </submittedName>
</protein>
<keyword evidence="2" id="KW-1185">Reference proteome</keyword>
<feature type="non-terminal residue" evidence="1">
    <location>
        <position position="126"/>
    </location>
</feature>
<reference evidence="1" key="1">
    <citation type="submission" date="2022-05" db="EMBL/GenBank/DDBJ databases">
        <title>Chromosome-level genome of Chaenocephalus aceratus.</title>
        <authorList>
            <person name="Park H."/>
        </authorList>
    </citation>
    <scope>NUCLEOTIDE SEQUENCE</scope>
    <source>
        <strain evidence="1">KU_202001</strain>
    </source>
</reference>
<proteinExistence type="predicted"/>
<evidence type="ECO:0000313" key="2">
    <source>
        <dbReference type="Proteomes" id="UP001057452"/>
    </source>
</evidence>
<name>A0ACB9XFM0_CHAAC</name>